<dbReference type="STRING" id="708187.A0A1Q8RNE9"/>
<organism evidence="1 2">
    <name type="scientific">Colletotrichum chlorophyti</name>
    <dbReference type="NCBI Taxonomy" id="708187"/>
    <lineage>
        <taxon>Eukaryota</taxon>
        <taxon>Fungi</taxon>
        <taxon>Dikarya</taxon>
        <taxon>Ascomycota</taxon>
        <taxon>Pezizomycotina</taxon>
        <taxon>Sordariomycetes</taxon>
        <taxon>Hypocreomycetidae</taxon>
        <taxon>Glomerellales</taxon>
        <taxon>Glomerellaceae</taxon>
        <taxon>Colletotrichum</taxon>
    </lineage>
</organism>
<dbReference type="AlphaFoldDB" id="A0A1Q8RNE9"/>
<sequence length="396" mass="44031">MGKSAFSTQAFYKKDVSSSPCAATAPKILPHDDGFTQLEVDAGYNPLDRLWQPSGEYEEVCISQIHPGPTRILFTGRIVNYTPALLDANNTYTRPAHQLIVTDDTGAIGVKLVPIGIPVSFLVIGQLVTIWASWTGAAARSSEGSIPFVTMYTSINPADVGSKQFIRFLPDSAENRHLCRLPLEYGDDKQKLKPLPGLMTLGQYLKSGHDTQGARIIVCVKNIGCRKRITPHNRTKTVELLEVTVWDDTASCVLTLWEDKVNSAKLWKPNMTILLLTSPNYIGPRDGKLPPMKAGLSLSHNTLVDVDPNFADANWLRKWVRNRIKNETVYVPFPQDVWNIKEAVYGPIRPLFTLAEVDDFARTDPATDFTGKLSVTVLGVNLLGLYRKKMLCCTEW</sequence>
<keyword evidence="2" id="KW-1185">Reference proteome</keyword>
<dbReference type="PANTHER" id="PTHR21166">
    <property type="entry name" value="CELL DIVISION CONTROL PROTEIN 24 OB DOMAIN-CONTAINING PROTEIN-RELATED"/>
    <property type="match status" value="1"/>
</dbReference>
<dbReference type="InterPro" id="IPR052469">
    <property type="entry name" value="MEIOB"/>
</dbReference>
<dbReference type="EMBL" id="MPGH01000138">
    <property type="protein sequence ID" value="OLN85860.1"/>
    <property type="molecule type" value="Genomic_DNA"/>
</dbReference>
<gene>
    <name evidence="1" type="ORF">CCHL11_05393</name>
</gene>
<evidence type="ECO:0000313" key="2">
    <source>
        <dbReference type="Proteomes" id="UP000186583"/>
    </source>
</evidence>
<dbReference type="Proteomes" id="UP000186583">
    <property type="component" value="Unassembled WGS sequence"/>
</dbReference>
<dbReference type="GO" id="GO:0003697">
    <property type="term" value="F:single-stranded DNA binding"/>
    <property type="evidence" value="ECO:0007669"/>
    <property type="project" value="TreeGrafter"/>
</dbReference>
<accession>A0A1Q8RNE9</accession>
<dbReference type="Gene3D" id="2.40.50.140">
    <property type="entry name" value="Nucleic acid-binding proteins"/>
    <property type="match status" value="1"/>
</dbReference>
<evidence type="ECO:0000313" key="1">
    <source>
        <dbReference type="EMBL" id="OLN85860.1"/>
    </source>
</evidence>
<dbReference type="GO" id="GO:0000712">
    <property type="term" value="P:resolution of meiotic recombination intermediates"/>
    <property type="evidence" value="ECO:0007669"/>
    <property type="project" value="TreeGrafter"/>
</dbReference>
<name>A0A1Q8RNE9_9PEZI</name>
<dbReference type="OrthoDB" id="3248508at2759"/>
<dbReference type="InterPro" id="IPR012340">
    <property type="entry name" value="NA-bd_OB-fold"/>
</dbReference>
<proteinExistence type="predicted"/>
<dbReference type="SUPFAM" id="SSF50249">
    <property type="entry name" value="Nucleic acid-binding proteins"/>
    <property type="match status" value="1"/>
</dbReference>
<protein>
    <submittedName>
        <fullName evidence="1">Uncharacterized protein</fullName>
    </submittedName>
</protein>
<dbReference type="PANTHER" id="PTHR21166:SF2">
    <property type="entry name" value="CELL DIVISION CONTROL PROTEIN 24 OB DOMAIN-CONTAINING PROTEIN-RELATED"/>
    <property type="match status" value="1"/>
</dbReference>
<dbReference type="GO" id="GO:0008310">
    <property type="term" value="F:single-stranded DNA 3'-5' DNA exonuclease activity"/>
    <property type="evidence" value="ECO:0007669"/>
    <property type="project" value="TreeGrafter"/>
</dbReference>
<comment type="caution">
    <text evidence="1">The sequence shown here is derived from an EMBL/GenBank/DDBJ whole genome shotgun (WGS) entry which is preliminary data.</text>
</comment>
<reference evidence="1 2" key="1">
    <citation type="submission" date="2016-11" db="EMBL/GenBank/DDBJ databases">
        <title>Draft Genome Assembly of Colletotrichum chlorophyti a pathogen of herbaceous plants.</title>
        <authorList>
            <person name="Gan P."/>
            <person name="Narusaka M."/>
            <person name="Tsushima A."/>
            <person name="Narusaka Y."/>
            <person name="Takano Y."/>
            <person name="Shirasu K."/>
        </authorList>
    </citation>
    <scope>NUCLEOTIDE SEQUENCE [LARGE SCALE GENOMIC DNA]</scope>
    <source>
        <strain evidence="1 2">NTL11</strain>
    </source>
</reference>